<evidence type="ECO:0000313" key="2">
    <source>
        <dbReference type="Proteomes" id="UP000663929"/>
    </source>
</evidence>
<dbReference type="RefSeq" id="WP_237384368.1">
    <property type="nucleotide sequence ID" value="NZ_CP071793.1"/>
</dbReference>
<protein>
    <submittedName>
        <fullName evidence="1">DUF1501 domain-containing protein</fullName>
    </submittedName>
</protein>
<gene>
    <name evidence="1" type="ORF">J3U87_17640</name>
</gene>
<reference evidence="1" key="1">
    <citation type="submission" date="2021-03" db="EMBL/GenBank/DDBJ databases">
        <title>Acanthopleuribacteraceae sp. M133.</title>
        <authorList>
            <person name="Wang G."/>
        </authorList>
    </citation>
    <scope>NUCLEOTIDE SEQUENCE</scope>
    <source>
        <strain evidence="1">M133</strain>
    </source>
</reference>
<dbReference type="PANTHER" id="PTHR43737:SF1">
    <property type="entry name" value="DUF1501 DOMAIN-CONTAINING PROTEIN"/>
    <property type="match status" value="1"/>
</dbReference>
<dbReference type="InterPro" id="IPR010869">
    <property type="entry name" value="DUF1501"/>
</dbReference>
<accession>A0A8A4TYE3</accession>
<organism evidence="1 2">
    <name type="scientific">Sulfidibacter corallicola</name>
    <dbReference type="NCBI Taxonomy" id="2818388"/>
    <lineage>
        <taxon>Bacteria</taxon>
        <taxon>Pseudomonadati</taxon>
        <taxon>Acidobacteriota</taxon>
        <taxon>Holophagae</taxon>
        <taxon>Acanthopleuribacterales</taxon>
        <taxon>Acanthopleuribacteraceae</taxon>
        <taxon>Sulfidibacter</taxon>
    </lineage>
</organism>
<evidence type="ECO:0000313" key="1">
    <source>
        <dbReference type="EMBL" id="QTD54271.1"/>
    </source>
</evidence>
<keyword evidence="2" id="KW-1185">Reference proteome</keyword>
<dbReference type="SUPFAM" id="SSF53649">
    <property type="entry name" value="Alkaline phosphatase-like"/>
    <property type="match status" value="1"/>
</dbReference>
<dbReference type="Proteomes" id="UP000663929">
    <property type="component" value="Chromosome"/>
</dbReference>
<dbReference type="PANTHER" id="PTHR43737">
    <property type="entry name" value="BLL7424 PROTEIN"/>
    <property type="match status" value="1"/>
</dbReference>
<dbReference type="EMBL" id="CP071793">
    <property type="protein sequence ID" value="QTD54271.1"/>
    <property type="molecule type" value="Genomic_DNA"/>
</dbReference>
<dbReference type="AlphaFoldDB" id="A0A8A4TYE3"/>
<dbReference type="KEGG" id="scor:J3U87_17640"/>
<name>A0A8A4TYE3_SULCO</name>
<dbReference type="Pfam" id="PF07394">
    <property type="entry name" value="DUF1501"/>
    <property type="match status" value="1"/>
</dbReference>
<dbReference type="InterPro" id="IPR017850">
    <property type="entry name" value="Alkaline_phosphatase_core_sf"/>
</dbReference>
<sequence length="450" mass="48802">MMRRNFLKIFGAGAVTLSGMGAVASAQQRLKLRAKADVVTRGSAENLILVFLSGGPSHVDTFDIKTGSWTPSDFGVATFGNLQMSGKLFPELSQHTDKFSFLRCLSHSEAVHQRAGYLLETAHTFNPAFSKEQPHIGSLIAWELAAQRRDSDILPPFVTINAGVQGPGLLPSTYAAFGYSAEIGVPGLEHPGGEAMFRKRYASLRNTDAADRTSSANGNAINDYDNFYILGEQMMYQPDVVDAFSVDEADMARYGESGTGIGCAVAAKLLAKDRGTRVVQVTQGGWDSHYAIYTGEQGQQSIYDLCNTLDQALAAMFTDLAATPGKRGGSLLDETMVVVTGEFGRTPGALSRNEGRDHYPYAYSSLVAGGGIVPNQAFGATDPEGWYISDPFWSQDRNISIHDLIATMYSSLGIDWTKEIEDTPSGRVYEYTPKENGISGYYQDIVEMFG</sequence>
<proteinExistence type="predicted"/>